<geneLocation type="plasmid" evidence="1 2">
    <name>RPME01</name>
</geneLocation>
<evidence type="ECO:0000313" key="2">
    <source>
        <dbReference type="Proteomes" id="UP000000366"/>
    </source>
</evidence>
<dbReference type="Proteomes" id="UP000000366">
    <property type="component" value="Plasmid RPME01"/>
</dbReference>
<sequence>MDGARGGRAARAWQAGRRRGDLPERQPVITLLRPVAPSPRLVYSLSPHARKRLAERTTMSEQAMLDAFADCMAVQLNRAENHFEGCVYELFFSLPDKQFFVAVTKPLSQIRGGIVVTVLTAVQHESDRGPILPALLLQAVRNFTSDTEFEGVAAAARDRLSRLAETAEPGGEGSNHSALPVFSEAVASSTGLARGTLVRTAKILLDDAGYARYCAILAGQCPDSMRPNQVRVLVHYWDAQHNAQCLRLSNPKVPQQHLLDHGLAAVNRHPAFWTWLAGRFAALGIDPGLKIDKLEAYLSVPHKANETVELDLEATMVDDPAPYPTVDFSDSTPEPAAC</sequence>
<organism evidence="1 2">
    <name type="scientific">Methylibium petroleiphilum (strain ATCC BAA-1232 / LMG 22953 / PM1)</name>
    <dbReference type="NCBI Taxonomy" id="420662"/>
    <lineage>
        <taxon>Bacteria</taxon>
        <taxon>Pseudomonadati</taxon>
        <taxon>Pseudomonadota</taxon>
        <taxon>Betaproteobacteria</taxon>
        <taxon>Burkholderiales</taxon>
        <taxon>Sphaerotilaceae</taxon>
        <taxon>Methylibium</taxon>
    </lineage>
</organism>
<dbReference type="HOGENOM" id="CLU_820874_0_0_4"/>
<protein>
    <submittedName>
        <fullName evidence="1">Uncharacterized protein</fullName>
    </submittedName>
</protein>
<dbReference type="EMBL" id="CP000556">
    <property type="protein sequence ID" value="ABM96893.1"/>
    <property type="molecule type" value="Genomic_DNA"/>
</dbReference>
<dbReference type="AlphaFoldDB" id="A2SMV4"/>
<dbReference type="KEGG" id="mpt:Mpe_B0114"/>
<evidence type="ECO:0000313" key="1">
    <source>
        <dbReference type="EMBL" id="ABM96893.1"/>
    </source>
</evidence>
<keyword evidence="1" id="KW-0614">Plasmid</keyword>
<name>A2SMV4_METPP</name>
<reference evidence="1 2" key="1">
    <citation type="journal article" date="2007" name="J. Bacteriol.">
        <title>Whole-genome analysis of the methyl tert-butyl ether-degrading beta-proteobacterium Methylibium petroleiphilum PM1.</title>
        <authorList>
            <person name="Kane S.R."/>
            <person name="Chakicherla A.Y."/>
            <person name="Chain P.S.G."/>
            <person name="Schmidt R."/>
            <person name="Shin M.W."/>
            <person name="Legler T.C."/>
            <person name="Scow K.M."/>
            <person name="Larimer F.W."/>
            <person name="Lucas S.M."/>
            <person name="Richardson P.M."/>
            <person name="Hristova K.R."/>
        </authorList>
    </citation>
    <scope>NUCLEOTIDE SEQUENCE [LARGE SCALE GENOMIC DNA]</scope>
    <source>
        <strain evidence="2">ATCC BAA-1232 / LMG 22953 / PM1</strain>
        <plasmid evidence="1 2">RPME01</plasmid>
    </source>
</reference>
<proteinExistence type="predicted"/>
<gene>
    <name evidence="1" type="ordered locus">Mpe_B0114</name>
</gene>
<accession>A2SMV4</accession>
<keyword evidence="2" id="KW-1185">Reference proteome</keyword>